<feature type="domain" description="Toprim" evidence="7">
    <location>
        <begin position="85"/>
        <end position="180"/>
    </location>
</feature>
<keyword evidence="4" id="KW-0862">Zinc</keyword>
<dbReference type="SUPFAM" id="SSF111304">
    <property type="entry name" value="Recombination protein RecR"/>
    <property type="match status" value="1"/>
</dbReference>
<dbReference type="GO" id="GO:0006310">
    <property type="term" value="P:DNA recombination"/>
    <property type="evidence" value="ECO:0007669"/>
    <property type="project" value="UniProtKB-KW"/>
</dbReference>
<dbReference type="InterPro" id="IPR000093">
    <property type="entry name" value="DNA_Rcmb_RecR"/>
</dbReference>
<evidence type="ECO:0000256" key="5">
    <source>
        <dbReference type="ARBA" id="ARBA00023172"/>
    </source>
</evidence>
<proteinExistence type="inferred from homology"/>
<dbReference type="HAMAP" id="MF_00017">
    <property type="entry name" value="RecR"/>
    <property type="match status" value="1"/>
</dbReference>
<dbReference type="InterPro" id="IPR006171">
    <property type="entry name" value="TOPRIM_dom"/>
</dbReference>
<dbReference type="InterPro" id="IPR034137">
    <property type="entry name" value="TOPRIM_RecR"/>
</dbReference>
<dbReference type="InterPro" id="IPR015967">
    <property type="entry name" value="Rcmb_RecR_Znf"/>
</dbReference>
<dbReference type="PROSITE" id="PS50880">
    <property type="entry name" value="TOPRIM"/>
    <property type="match status" value="1"/>
</dbReference>
<reference evidence="8" key="1">
    <citation type="journal article" date="2014" name="Front. Microbiol.">
        <title>High frequency of phylogenetically diverse reductive dehalogenase-homologous genes in deep subseafloor sedimentary metagenomes.</title>
        <authorList>
            <person name="Kawai M."/>
            <person name="Futagami T."/>
            <person name="Toyoda A."/>
            <person name="Takaki Y."/>
            <person name="Nishi S."/>
            <person name="Hori S."/>
            <person name="Arai W."/>
            <person name="Tsubouchi T."/>
            <person name="Morono Y."/>
            <person name="Uchiyama I."/>
            <person name="Ito T."/>
            <person name="Fujiyama A."/>
            <person name="Inagaki F."/>
            <person name="Takami H."/>
        </authorList>
    </citation>
    <scope>NUCLEOTIDE SEQUENCE</scope>
    <source>
        <strain evidence="8">Expedition CK06-06</strain>
    </source>
</reference>
<dbReference type="PANTHER" id="PTHR30446:SF0">
    <property type="entry name" value="RECOMBINATION PROTEIN RECR"/>
    <property type="match status" value="1"/>
</dbReference>
<dbReference type="Pfam" id="PF02132">
    <property type="entry name" value="RecR_ZnF"/>
    <property type="match status" value="1"/>
</dbReference>
<keyword evidence="2" id="KW-0227">DNA damage</keyword>
<dbReference type="GO" id="GO:0008270">
    <property type="term" value="F:zinc ion binding"/>
    <property type="evidence" value="ECO:0007669"/>
    <property type="project" value="UniProtKB-KW"/>
</dbReference>
<evidence type="ECO:0000256" key="1">
    <source>
        <dbReference type="ARBA" id="ARBA00022723"/>
    </source>
</evidence>
<evidence type="ECO:0000256" key="4">
    <source>
        <dbReference type="ARBA" id="ARBA00022833"/>
    </source>
</evidence>
<dbReference type="GO" id="GO:0003677">
    <property type="term" value="F:DNA binding"/>
    <property type="evidence" value="ECO:0007669"/>
    <property type="project" value="InterPro"/>
</dbReference>
<evidence type="ECO:0000313" key="8">
    <source>
        <dbReference type="EMBL" id="GAI41591.1"/>
    </source>
</evidence>
<dbReference type="Pfam" id="PF21176">
    <property type="entry name" value="RecR_HhH"/>
    <property type="match status" value="1"/>
</dbReference>
<evidence type="ECO:0000256" key="6">
    <source>
        <dbReference type="ARBA" id="ARBA00023204"/>
    </source>
</evidence>
<organism evidence="8">
    <name type="scientific">marine sediment metagenome</name>
    <dbReference type="NCBI Taxonomy" id="412755"/>
    <lineage>
        <taxon>unclassified sequences</taxon>
        <taxon>metagenomes</taxon>
        <taxon>ecological metagenomes</taxon>
    </lineage>
</organism>
<dbReference type="Gene3D" id="6.10.250.240">
    <property type="match status" value="1"/>
</dbReference>
<dbReference type="Gene3D" id="1.10.8.420">
    <property type="entry name" value="RecR Domain 1"/>
    <property type="match status" value="1"/>
</dbReference>
<dbReference type="EMBL" id="BARV01031785">
    <property type="protein sequence ID" value="GAI41591.1"/>
    <property type="molecule type" value="Genomic_DNA"/>
</dbReference>
<gene>
    <name evidence="8" type="ORF">S06H3_50230</name>
</gene>
<dbReference type="GO" id="GO:0006281">
    <property type="term" value="P:DNA repair"/>
    <property type="evidence" value="ECO:0007669"/>
    <property type="project" value="UniProtKB-KW"/>
</dbReference>
<dbReference type="CDD" id="cd01025">
    <property type="entry name" value="TOPRIM_recR"/>
    <property type="match status" value="1"/>
</dbReference>
<keyword evidence="1" id="KW-0479">Metal-binding</keyword>
<dbReference type="Pfam" id="PF13662">
    <property type="entry name" value="Toprim_4"/>
    <property type="match status" value="1"/>
</dbReference>
<dbReference type="InterPro" id="IPR023627">
    <property type="entry name" value="Rcmb_RecR"/>
</dbReference>
<dbReference type="Gene3D" id="3.40.1360.10">
    <property type="match status" value="1"/>
</dbReference>
<dbReference type="NCBIfam" id="TIGR00615">
    <property type="entry name" value="recR"/>
    <property type="match status" value="1"/>
</dbReference>
<sequence length="203" mass="22517">MDQNLIPAAEAINKLIQEFNRLPGIGPKSAQRLAYYLLRAPDEQTKLLAEAILSLKKKVVLCSTCFNVTESDPCPTCRSDERDRSKICIVEQPQDILALEHTGIYKGLYHVLHGAISPTEGIGADDIRIKELLSRLQDGSVNEAILATNPNLEGEQTAMYLQRLISPLGVRVTRLARGLPFGTELEYADDVTLTRAIEGRQEF</sequence>
<protein>
    <recommendedName>
        <fullName evidence="7">Toprim domain-containing protein</fullName>
    </recommendedName>
</protein>
<comment type="caution">
    <text evidence="8">The sequence shown here is derived from an EMBL/GenBank/DDBJ whole genome shotgun (WGS) entry which is preliminary data.</text>
</comment>
<evidence type="ECO:0000259" key="7">
    <source>
        <dbReference type="PROSITE" id="PS50880"/>
    </source>
</evidence>
<keyword evidence="6" id="KW-0234">DNA repair</keyword>
<name>X1PGI5_9ZZZZ</name>
<dbReference type="Pfam" id="PF21175">
    <property type="entry name" value="RecR_C"/>
    <property type="match status" value="1"/>
</dbReference>
<dbReference type="PANTHER" id="PTHR30446">
    <property type="entry name" value="RECOMBINATION PROTEIN RECR"/>
    <property type="match status" value="1"/>
</dbReference>
<keyword evidence="3" id="KW-0863">Zinc-finger</keyword>
<dbReference type="AlphaFoldDB" id="X1PGI5"/>
<evidence type="ECO:0000256" key="2">
    <source>
        <dbReference type="ARBA" id="ARBA00022763"/>
    </source>
</evidence>
<evidence type="ECO:0000256" key="3">
    <source>
        <dbReference type="ARBA" id="ARBA00022771"/>
    </source>
</evidence>
<keyword evidence="5" id="KW-0233">DNA recombination</keyword>
<accession>X1PGI5</accession>
<dbReference type="SMART" id="SM00493">
    <property type="entry name" value="TOPRIM"/>
    <property type="match status" value="1"/>
</dbReference>